<feature type="region of interest" description="Disordered" evidence="1">
    <location>
        <begin position="41"/>
        <end position="90"/>
    </location>
</feature>
<dbReference type="InParanoid" id="H3GPU7"/>
<dbReference type="EnsemblProtists" id="Phyra78759">
    <property type="protein sequence ID" value="Phyra78759"/>
    <property type="gene ID" value="Phyra78759"/>
</dbReference>
<accession>H3GPU7</accession>
<dbReference type="VEuPathDB" id="FungiDB:KRP22_9084"/>
<evidence type="ECO:0000256" key="1">
    <source>
        <dbReference type="SAM" id="MobiDB-lite"/>
    </source>
</evidence>
<dbReference type="eggNOG" id="ENOG502RFKZ">
    <property type="taxonomic scope" value="Eukaryota"/>
</dbReference>
<sequence>MDVEFLDEVAAFLASETLPRVVTPCRSPCSTVTKVFGGTSPIASLEASTPPPVIADSSSEDVEPESLKSGSSDGEKVSPTVIRQDNRRKRYRERVKNEREELKRMETQLSTRVQELVDIKEGRKTDVRTDLMASMAFWQNLARRQREQCDQSEAEHKQLVAAVRSQAVYIENLCAVLKVRPMDNHKWLLLKSSDATLYDLYLREVNEFYAMTDQVFEECGMEALPISTMSAYQHFSPNGKVAYTQYVNKLLQPFGFENTSKNMWEVAKFLHRDIDRKVYESVSDNGNTHAFKFRMKKILSTGSTVSILKRGLARRFRDANRTLIVFKIFSEGEGIFSGMDIDETGWICMRPYSDGLESGTLMEICLRQDPVSYVTARPNDSALKEFKDMLHDAVEEDNHKLIRALEKLSLEDTLANIEVEP</sequence>
<dbReference type="VEuPathDB" id="FungiDB:KRP23_12122"/>
<dbReference type="Proteomes" id="UP000005238">
    <property type="component" value="Unassembled WGS sequence"/>
</dbReference>
<dbReference type="AlphaFoldDB" id="H3GPU7"/>
<dbReference type="OMA" id="QRSEMEH"/>
<protein>
    <submittedName>
        <fullName evidence="2">Uncharacterized protein</fullName>
    </submittedName>
</protein>
<dbReference type="HOGENOM" id="CLU_027764_3_0_1"/>
<evidence type="ECO:0000313" key="3">
    <source>
        <dbReference type="Proteomes" id="UP000005238"/>
    </source>
</evidence>
<organism evidence="2 3">
    <name type="scientific">Phytophthora ramorum</name>
    <name type="common">Sudden oak death agent</name>
    <dbReference type="NCBI Taxonomy" id="164328"/>
    <lineage>
        <taxon>Eukaryota</taxon>
        <taxon>Sar</taxon>
        <taxon>Stramenopiles</taxon>
        <taxon>Oomycota</taxon>
        <taxon>Peronosporomycetes</taxon>
        <taxon>Peronosporales</taxon>
        <taxon>Peronosporaceae</taxon>
        <taxon>Phytophthora</taxon>
    </lineage>
</organism>
<reference evidence="3" key="1">
    <citation type="journal article" date="2006" name="Science">
        <title>Phytophthora genome sequences uncover evolutionary origins and mechanisms of pathogenesis.</title>
        <authorList>
            <person name="Tyler B.M."/>
            <person name="Tripathy S."/>
            <person name="Zhang X."/>
            <person name="Dehal P."/>
            <person name="Jiang R.H."/>
            <person name="Aerts A."/>
            <person name="Arredondo F.D."/>
            <person name="Baxter L."/>
            <person name="Bensasson D."/>
            <person name="Beynon J.L."/>
            <person name="Chapman J."/>
            <person name="Damasceno C.M."/>
            <person name="Dorrance A.E."/>
            <person name="Dou D."/>
            <person name="Dickerman A.W."/>
            <person name="Dubchak I.L."/>
            <person name="Garbelotto M."/>
            <person name="Gijzen M."/>
            <person name="Gordon S.G."/>
            <person name="Govers F."/>
            <person name="Grunwald N.J."/>
            <person name="Huang W."/>
            <person name="Ivors K.L."/>
            <person name="Jones R.W."/>
            <person name="Kamoun S."/>
            <person name="Krampis K."/>
            <person name="Lamour K.H."/>
            <person name="Lee M.K."/>
            <person name="McDonald W.H."/>
            <person name="Medina M."/>
            <person name="Meijer H.J."/>
            <person name="Nordberg E.K."/>
            <person name="Maclean D.J."/>
            <person name="Ospina-Giraldo M.D."/>
            <person name="Morris P.F."/>
            <person name="Phuntumart V."/>
            <person name="Putnam N.H."/>
            <person name="Rash S."/>
            <person name="Rose J.K."/>
            <person name="Sakihama Y."/>
            <person name="Salamov A.A."/>
            <person name="Savidor A."/>
            <person name="Scheuring C.F."/>
            <person name="Smith B.M."/>
            <person name="Sobral B.W."/>
            <person name="Terry A."/>
            <person name="Torto-Alalibo T.A."/>
            <person name="Win J."/>
            <person name="Xu Z."/>
            <person name="Zhang H."/>
            <person name="Grigoriev I.V."/>
            <person name="Rokhsar D.S."/>
            <person name="Boore J.L."/>
        </authorList>
    </citation>
    <scope>NUCLEOTIDE SEQUENCE [LARGE SCALE GENOMIC DNA]</scope>
    <source>
        <strain evidence="3">Pr102</strain>
    </source>
</reference>
<keyword evidence="3" id="KW-1185">Reference proteome</keyword>
<name>H3GPU7_PHYRM</name>
<evidence type="ECO:0000313" key="2">
    <source>
        <dbReference type="EnsemblProtists" id="Phyra78759"/>
    </source>
</evidence>
<dbReference type="EMBL" id="DS566031">
    <property type="status" value="NOT_ANNOTATED_CDS"/>
    <property type="molecule type" value="Genomic_DNA"/>
</dbReference>
<proteinExistence type="predicted"/>
<reference evidence="2" key="2">
    <citation type="submission" date="2015-06" db="UniProtKB">
        <authorList>
            <consortium name="EnsemblProtists"/>
        </authorList>
    </citation>
    <scope>IDENTIFICATION</scope>
    <source>
        <strain evidence="2">Pr102</strain>
    </source>
</reference>